<feature type="domain" description="RNase III" evidence="1">
    <location>
        <begin position="70"/>
        <end position="206"/>
    </location>
</feature>
<protein>
    <submittedName>
        <fullName evidence="2">54S ribosomal protein L15, mitochondrial</fullName>
    </submittedName>
</protein>
<proteinExistence type="predicted"/>
<dbReference type="GO" id="GO:0005762">
    <property type="term" value="C:mitochondrial large ribosomal subunit"/>
    <property type="evidence" value="ECO:0007669"/>
    <property type="project" value="InterPro"/>
</dbReference>
<dbReference type="SUPFAM" id="SSF69065">
    <property type="entry name" value="RNase III domain-like"/>
    <property type="match status" value="1"/>
</dbReference>
<dbReference type="Pfam" id="PF14622">
    <property type="entry name" value="Ribonucleas_3_3"/>
    <property type="match status" value="1"/>
</dbReference>
<dbReference type="Gene3D" id="1.10.1520.10">
    <property type="entry name" value="Ribonuclease III domain"/>
    <property type="match status" value="1"/>
</dbReference>
<dbReference type="PANTHER" id="PTHR28160">
    <property type="entry name" value="54S RIBOSOMAL PROTEIN L15, MITOCHONDRIAL"/>
    <property type="match status" value="1"/>
</dbReference>
<evidence type="ECO:0000313" key="2">
    <source>
        <dbReference type="EMBL" id="CAH2352841.1"/>
    </source>
</evidence>
<dbReference type="OrthoDB" id="2281895at2759"/>
<dbReference type="InterPro" id="IPR000999">
    <property type="entry name" value="RNase_III_dom"/>
</dbReference>
<dbReference type="GO" id="GO:0032543">
    <property type="term" value="P:mitochondrial translation"/>
    <property type="evidence" value="ECO:0007669"/>
    <property type="project" value="InterPro"/>
</dbReference>
<dbReference type="GO" id="GO:0006396">
    <property type="term" value="P:RNA processing"/>
    <property type="evidence" value="ECO:0007669"/>
    <property type="project" value="InterPro"/>
</dbReference>
<dbReference type="GO" id="GO:0003735">
    <property type="term" value="F:structural constituent of ribosome"/>
    <property type="evidence" value="ECO:0007669"/>
    <property type="project" value="InterPro"/>
</dbReference>
<evidence type="ECO:0000259" key="1">
    <source>
        <dbReference type="Pfam" id="PF14622"/>
    </source>
</evidence>
<dbReference type="InterPro" id="IPR036389">
    <property type="entry name" value="RNase_III_sf"/>
</dbReference>
<keyword evidence="3" id="KW-1185">Reference proteome</keyword>
<dbReference type="EMBL" id="CAKXYY010000008">
    <property type="protein sequence ID" value="CAH2352841.1"/>
    <property type="molecule type" value="Genomic_DNA"/>
</dbReference>
<gene>
    <name evidence="2" type="ORF">CLIB1423_08S02300</name>
</gene>
<sequence length="228" mass="25484">MFKQVNHIQRGLCQTTFSRSIYLHSGKRVRGLKRNPEEIFKTESGSVYGTTEENLQPLKTFLGSSYPISDNLLLQVLTHKSFGNGIKPYNEKLAALGSKLYNLYCLKHITNKPTTNTETAINGKNLDSIGMPLPRALGEREPLAIFAQVNKLNTVMFWKSYNHNLSFAQSGELKVSGQMMFALIGAIGFSHGKTAAENFIEEKLIEGTPSIENIANEFVEQNIRRGDI</sequence>
<keyword evidence="2" id="KW-0689">Ribosomal protein</keyword>
<name>A0A9P0VYC5_9ASCO</name>
<accession>A0A9P0VYC5</accession>
<dbReference type="AlphaFoldDB" id="A0A9P0VYC5"/>
<organism evidence="2 3">
    <name type="scientific">[Candida] railenensis</name>
    <dbReference type="NCBI Taxonomy" id="45579"/>
    <lineage>
        <taxon>Eukaryota</taxon>
        <taxon>Fungi</taxon>
        <taxon>Dikarya</taxon>
        <taxon>Ascomycota</taxon>
        <taxon>Saccharomycotina</taxon>
        <taxon>Pichiomycetes</taxon>
        <taxon>Debaryomycetaceae</taxon>
        <taxon>Kurtzmaniella</taxon>
    </lineage>
</organism>
<dbReference type="InterPro" id="IPR040030">
    <property type="entry name" value="Ribosomal_mL57"/>
</dbReference>
<dbReference type="PANTHER" id="PTHR28160:SF1">
    <property type="entry name" value="LARGE RIBOSOMAL SUBUNIT PROTEIN ML57"/>
    <property type="match status" value="1"/>
</dbReference>
<reference evidence="2" key="1">
    <citation type="submission" date="2022-03" db="EMBL/GenBank/DDBJ databases">
        <authorList>
            <person name="Legras J.-L."/>
            <person name="Devillers H."/>
            <person name="Grondin C."/>
        </authorList>
    </citation>
    <scope>NUCLEOTIDE SEQUENCE</scope>
    <source>
        <strain evidence="2">CLIB 1423</strain>
    </source>
</reference>
<evidence type="ECO:0000313" key="3">
    <source>
        <dbReference type="Proteomes" id="UP000837801"/>
    </source>
</evidence>
<keyword evidence="2" id="KW-0687">Ribonucleoprotein</keyword>
<dbReference type="Proteomes" id="UP000837801">
    <property type="component" value="Unassembled WGS sequence"/>
</dbReference>
<comment type="caution">
    <text evidence="2">The sequence shown here is derived from an EMBL/GenBank/DDBJ whole genome shotgun (WGS) entry which is preliminary data.</text>
</comment>
<dbReference type="GO" id="GO:0004525">
    <property type="term" value="F:ribonuclease III activity"/>
    <property type="evidence" value="ECO:0007669"/>
    <property type="project" value="InterPro"/>
</dbReference>